<dbReference type="EMBL" id="JADGKB010000002">
    <property type="protein sequence ID" value="KAJ3262297.1"/>
    <property type="molecule type" value="Genomic_DNA"/>
</dbReference>
<dbReference type="PANTHER" id="PTHR11102">
    <property type="entry name" value="SEL-1-LIKE PROTEIN"/>
    <property type="match status" value="1"/>
</dbReference>
<dbReference type="PANTHER" id="PTHR11102:SF160">
    <property type="entry name" value="ERAD-ASSOCIATED E3 UBIQUITIN-PROTEIN LIGASE COMPONENT HRD3"/>
    <property type="match status" value="1"/>
</dbReference>
<name>A0AAD5UMJ8_9FUNG</name>
<sequence>MNKLKELLPPDKILAELYNRKYISLNAKKQKQLILNLIENRPLDLTDDPKDFIQLGNVLNKNPMGKKYALQLYKKGYELGSNDAEFMYAKLLSEGYAGQKGNNNEAMKHIKKLAGENHGLANHVLALKSQASGDIKSLLNYLDKAAENGALESMLMLGEYYKTGKYLRKDLAKSFEYLTKAQELPMAALLLAEFYKTGDVVEKNPEKVLELTLVAANAGIPVAQHNAASMYFEQGNIPFAVEYFKMAATQKYVQSMFTLGTLYENGYHSVKRNGRLAWYYYNMVVEEFKGGFEDRKAFEKSKEALGRVSMDDVEPSYCIIQ</sequence>
<dbReference type="SMART" id="SM00671">
    <property type="entry name" value="SEL1"/>
    <property type="match status" value="5"/>
</dbReference>
<evidence type="ECO:0000256" key="1">
    <source>
        <dbReference type="ARBA" id="ARBA00038101"/>
    </source>
</evidence>
<dbReference type="Gene3D" id="1.25.40.10">
    <property type="entry name" value="Tetratricopeptide repeat domain"/>
    <property type="match status" value="3"/>
</dbReference>
<dbReference type="InterPro" id="IPR050767">
    <property type="entry name" value="Sel1_AlgK"/>
</dbReference>
<dbReference type="SUPFAM" id="SSF81901">
    <property type="entry name" value="HCP-like"/>
    <property type="match status" value="2"/>
</dbReference>
<accession>A0AAD5UMJ8</accession>
<dbReference type="Pfam" id="PF08238">
    <property type="entry name" value="Sel1"/>
    <property type="match status" value="6"/>
</dbReference>
<reference evidence="2" key="1">
    <citation type="submission" date="2020-05" db="EMBL/GenBank/DDBJ databases">
        <title>Phylogenomic resolution of chytrid fungi.</title>
        <authorList>
            <person name="Stajich J.E."/>
            <person name="Amses K."/>
            <person name="Simmons R."/>
            <person name="Seto K."/>
            <person name="Myers J."/>
            <person name="Bonds A."/>
            <person name="Quandt C.A."/>
            <person name="Barry K."/>
            <person name="Liu P."/>
            <person name="Grigoriev I."/>
            <person name="Longcore J.E."/>
            <person name="James T.Y."/>
        </authorList>
    </citation>
    <scope>NUCLEOTIDE SEQUENCE</scope>
    <source>
        <strain evidence="2">PLAUS21</strain>
    </source>
</reference>
<protein>
    <submittedName>
        <fullName evidence="2">Uncharacterized protein</fullName>
    </submittedName>
</protein>
<comment type="similarity">
    <text evidence="1">Belongs to the sel-1 family.</text>
</comment>
<dbReference type="InterPro" id="IPR011990">
    <property type="entry name" value="TPR-like_helical_dom_sf"/>
</dbReference>
<dbReference type="AlphaFoldDB" id="A0AAD5UMJ8"/>
<organism evidence="2 3">
    <name type="scientific">Boothiomyces macroporosus</name>
    <dbReference type="NCBI Taxonomy" id="261099"/>
    <lineage>
        <taxon>Eukaryota</taxon>
        <taxon>Fungi</taxon>
        <taxon>Fungi incertae sedis</taxon>
        <taxon>Chytridiomycota</taxon>
        <taxon>Chytridiomycota incertae sedis</taxon>
        <taxon>Chytridiomycetes</taxon>
        <taxon>Rhizophydiales</taxon>
        <taxon>Terramycetaceae</taxon>
        <taxon>Boothiomyces</taxon>
    </lineage>
</organism>
<evidence type="ECO:0000313" key="3">
    <source>
        <dbReference type="Proteomes" id="UP001210925"/>
    </source>
</evidence>
<comment type="caution">
    <text evidence="2">The sequence shown here is derived from an EMBL/GenBank/DDBJ whole genome shotgun (WGS) entry which is preliminary data.</text>
</comment>
<evidence type="ECO:0000313" key="2">
    <source>
        <dbReference type="EMBL" id="KAJ3262297.1"/>
    </source>
</evidence>
<dbReference type="Proteomes" id="UP001210925">
    <property type="component" value="Unassembled WGS sequence"/>
</dbReference>
<dbReference type="InterPro" id="IPR006597">
    <property type="entry name" value="Sel1-like"/>
</dbReference>
<gene>
    <name evidence="2" type="ORF">HK103_002711</name>
</gene>
<proteinExistence type="inferred from homology"/>
<keyword evidence="3" id="KW-1185">Reference proteome</keyword>